<dbReference type="Proteomes" id="UP000216624">
    <property type="component" value="Unassembled WGS sequence"/>
</dbReference>
<feature type="non-terminal residue" evidence="1">
    <location>
        <position position="1"/>
    </location>
</feature>
<dbReference type="InterPro" id="IPR038479">
    <property type="entry name" value="Transthyretin-like_sf"/>
</dbReference>
<gene>
    <name evidence="1" type="ORF">FL82_00635</name>
</gene>
<comment type="caution">
    <text evidence="1">The sequence shown here is derived from an EMBL/GenBank/DDBJ whole genome shotgun (WGS) entry which is preliminary data.</text>
</comment>
<accession>A0A261B8Q3</accession>
<sequence>MKVLLLLFCVLSLVESISRIRTTVVNAQITLRCKAPKSPDATVFLMERDFDDSAIDEDDTMDFSTYTFGKSPEMKLTLEGEQFEFSGLDPYIYVTHNCAKSPDSWRTYTVDLMSSMYYSRTFDIIIDLDTETSIINYKRIQT</sequence>
<organism evidence="1 2">
    <name type="scientific">Caenorhabditis remanei</name>
    <name type="common">Caenorhabditis vulgaris</name>
    <dbReference type="NCBI Taxonomy" id="31234"/>
    <lineage>
        <taxon>Eukaryota</taxon>
        <taxon>Metazoa</taxon>
        <taxon>Ecdysozoa</taxon>
        <taxon>Nematoda</taxon>
        <taxon>Chromadorea</taxon>
        <taxon>Rhabditida</taxon>
        <taxon>Rhabditina</taxon>
        <taxon>Rhabditomorpha</taxon>
        <taxon>Rhabditoidea</taxon>
        <taxon>Rhabditidae</taxon>
        <taxon>Peloderinae</taxon>
        <taxon>Caenorhabditis</taxon>
    </lineage>
</organism>
<dbReference type="EMBL" id="NMWX01000001">
    <property type="protein sequence ID" value="OZG06503.1"/>
    <property type="molecule type" value="Genomic_DNA"/>
</dbReference>
<dbReference type="CTD" id="9803668"/>
<protein>
    <submittedName>
        <fullName evidence="1">Uncharacterized protein</fullName>
    </submittedName>
</protein>
<dbReference type="OrthoDB" id="5849400at2759"/>
<dbReference type="Gene3D" id="2.60.40.3330">
    <property type="match status" value="1"/>
</dbReference>
<evidence type="ECO:0000313" key="1">
    <source>
        <dbReference type="EMBL" id="OZG06503.1"/>
    </source>
</evidence>
<dbReference type="eggNOG" id="ENOG502TIDN">
    <property type="taxonomic scope" value="Eukaryota"/>
</dbReference>
<evidence type="ECO:0000313" key="2">
    <source>
        <dbReference type="Proteomes" id="UP000216624"/>
    </source>
</evidence>
<dbReference type="OMA" id="SHACTEN"/>
<dbReference type="HOGENOM" id="CLU_1857113_0_0_1"/>
<name>A0A261B8Q3_CAERE</name>
<keyword evidence="2" id="KW-1185">Reference proteome</keyword>
<proteinExistence type="predicted"/>
<reference evidence="1" key="1">
    <citation type="submission" date="2017-08" db="EMBL/GenBank/DDBJ databases">
        <authorList>
            <person name="de Groot N.N."/>
        </authorList>
    </citation>
    <scope>NUCLEOTIDE SEQUENCE [LARGE SCALE GENOMIC DNA]</scope>
    <source>
        <strain evidence="1">PX439</strain>
    </source>
</reference>
<dbReference type="KEGG" id="crq:GCK72_023883"/>